<dbReference type="AlphaFoldDB" id="A0AAD9GHK1"/>
<dbReference type="Proteomes" id="UP001195914">
    <property type="component" value="Unassembled WGS sequence"/>
</dbReference>
<keyword evidence="4" id="KW-1185">Reference proteome</keyword>
<dbReference type="PANTHER" id="PTHR11679">
    <property type="entry name" value="VESICLE PROTEIN SORTING-ASSOCIATED"/>
    <property type="match status" value="1"/>
</dbReference>
<dbReference type="InterPro" id="IPR043154">
    <property type="entry name" value="Sec-1-like_dom1"/>
</dbReference>
<reference evidence="3" key="2">
    <citation type="submission" date="2021-05" db="EMBL/GenBank/DDBJ databases">
        <authorList>
            <person name="Pain A."/>
        </authorList>
    </citation>
    <scope>NUCLEOTIDE SEQUENCE</scope>
    <source>
        <strain evidence="3">1802A</strain>
    </source>
</reference>
<dbReference type="InterPro" id="IPR001619">
    <property type="entry name" value="Sec1-like"/>
</dbReference>
<dbReference type="EMBL" id="JAHBMH010000024">
    <property type="protein sequence ID" value="KAK1938371.1"/>
    <property type="molecule type" value="Genomic_DNA"/>
</dbReference>
<feature type="compositionally biased region" description="Basic and acidic residues" evidence="2">
    <location>
        <begin position="487"/>
        <end position="496"/>
    </location>
</feature>
<reference evidence="3" key="1">
    <citation type="journal article" date="2014" name="Nucleic Acids Res.">
        <title>The evolutionary dynamics of variant antigen genes in Babesia reveal a history of genomic innovation underlying host-parasite interaction.</title>
        <authorList>
            <person name="Jackson A.P."/>
            <person name="Otto T.D."/>
            <person name="Darby A."/>
            <person name="Ramaprasad A."/>
            <person name="Xia D."/>
            <person name="Echaide I.E."/>
            <person name="Farber M."/>
            <person name="Gahlot S."/>
            <person name="Gamble J."/>
            <person name="Gupta D."/>
            <person name="Gupta Y."/>
            <person name="Jackson L."/>
            <person name="Malandrin L."/>
            <person name="Malas T.B."/>
            <person name="Moussa E."/>
            <person name="Nair M."/>
            <person name="Reid A.J."/>
            <person name="Sanders M."/>
            <person name="Sharma J."/>
            <person name="Tracey A."/>
            <person name="Quail M.A."/>
            <person name="Weir W."/>
            <person name="Wastling J.M."/>
            <person name="Hall N."/>
            <person name="Willadsen P."/>
            <person name="Lingelbach K."/>
            <person name="Shiels B."/>
            <person name="Tait A."/>
            <person name="Berriman M."/>
            <person name="Allred D.R."/>
            <person name="Pain A."/>
        </authorList>
    </citation>
    <scope>NUCLEOTIDE SEQUENCE</scope>
    <source>
        <strain evidence="3">1802A</strain>
    </source>
</reference>
<dbReference type="Gene3D" id="1.25.40.60">
    <property type="match status" value="1"/>
</dbReference>
<comment type="caution">
    <text evidence="3">The sequence shown here is derived from an EMBL/GenBank/DDBJ whole genome shotgun (WGS) entry which is preliminary data.</text>
</comment>
<dbReference type="GO" id="GO:0016192">
    <property type="term" value="P:vesicle-mediated transport"/>
    <property type="evidence" value="ECO:0007669"/>
    <property type="project" value="InterPro"/>
</dbReference>
<dbReference type="SUPFAM" id="SSF56815">
    <property type="entry name" value="Sec1/munc18-like (SM) proteins"/>
    <property type="match status" value="1"/>
</dbReference>
<proteinExistence type="inferred from homology"/>
<dbReference type="Gene3D" id="3.90.830.10">
    <property type="entry name" value="Syntaxin Binding Protein 1, Chain A, domain 2"/>
    <property type="match status" value="1"/>
</dbReference>
<evidence type="ECO:0000256" key="2">
    <source>
        <dbReference type="SAM" id="MobiDB-lite"/>
    </source>
</evidence>
<feature type="region of interest" description="Disordered" evidence="2">
    <location>
        <begin position="472"/>
        <end position="496"/>
    </location>
</feature>
<dbReference type="InterPro" id="IPR027482">
    <property type="entry name" value="Sec1-like_dom2"/>
</dbReference>
<dbReference type="Pfam" id="PF00995">
    <property type="entry name" value="Sec1"/>
    <property type="match status" value="1"/>
</dbReference>
<dbReference type="PIRSF" id="PIRSF005715">
    <property type="entry name" value="VPS45_Sec1"/>
    <property type="match status" value="1"/>
</dbReference>
<protein>
    <submittedName>
        <fullName evidence="3">Sec1 family protein</fullName>
    </submittedName>
</protein>
<evidence type="ECO:0000256" key="1">
    <source>
        <dbReference type="ARBA" id="ARBA00009884"/>
    </source>
</evidence>
<evidence type="ECO:0000313" key="4">
    <source>
        <dbReference type="Proteomes" id="UP001195914"/>
    </source>
</evidence>
<dbReference type="InterPro" id="IPR043127">
    <property type="entry name" value="Sec-1-like_dom3a"/>
</dbReference>
<sequence>MDMDLQRLQLKAVSELLQLSNDEDMEYHKPRTWKVLIYDEEAKKLLSPILKVGELRNLGVTLNMSIEDKRRESIPGVDAVYIVTPNEENIAAILADAQSRKYKQVHINFTSYTSDAFLSDLARKFVEANASSCIASVTDCYIHFASFALSTFSLNMPRCFKELYGSQVESVADVVLDTLVDRLLSVVVTMGTLPIIRAPRFMSPASVVAEKLNKKLHDLVSARHQLGISLSSSFNRPMLIIMDRTVDLSAMLQHSWNYQPLLHDTFGITFDKVVLNTGTDSSKKATYELESSDKIYQAINRLPLSDVAAHIASALDTYNSQISQINKGDGEAAGSLVNAMNAIPHLTEQKRLLDMHTNIATALVDAVKDRDLDRFYEFEYDLDLLSEKACFQQFEELLANEKSNVMDLYRSLLLIALSRPNLPDSRLDELENRIKLRGELQCEGLKGLRTVMKMKAFSESLMKQIQNIKTVDLSGGKTTESTTPQEAPKREVSQSHKRLAEYSSKLIDTGVNIFKGVKRLLPRKKNMYVVNILENLLNNSEAVSQEFTYYDPKTSDQVLGPTVKRSPSRKCVVFIVGGGSYNEATMLQEMAARTKHSILYGSTDFDRPEDFVVQLGDSTFVV</sequence>
<comment type="similarity">
    <text evidence="1">Belongs to the STXBP/unc-18/SEC1 family.</text>
</comment>
<organism evidence="3 4">
    <name type="scientific">Babesia divergens</name>
    <dbReference type="NCBI Taxonomy" id="32595"/>
    <lineage>
        <taxon>Eukaryota</taxon>
        <taxon>Sar</taxon>
        <taxon>Alveolata</taxon>
        <taxon>Apicomplexa</taxon>
        <taxon>Aconoidasida</taxon>
        <taxon>Piroplasmida</taxon>
        <taxon>Babesiidae</taxon>
        <taxon>Babesia</taxon>
    </lineage>
</organism>
<gene>
    <name evidence="3" type="ORF">X943_000652</name>
</gene>
<feature type="compositionally biased region" description="Polar residues" evidence="2">
    <location>
        <begin position="476"/>
        <end position="485"/>
    </location>
</feature>
<dbReference type="Gene3D" id="3.40.50.2060">
    <property type="match status" value="1"/>
</dbReference>
<accession>A0AAD9GHK1</accession>
<evidence type="ECO:0000313" key="3">
    <source>
        <dbReference type="EMBL" id="KAK1938371.1"/>
    </source>
</evidence>
<name>A0AAD9GHK1_BABDI</name>
<dbReference type="InterPro" id="IPR036045">
    <property type="entry name" value="Sec1-like_sf"/>
</dbReference>
<dbReference type="Gene3D" id="3.40.50.1910">
    <property type="match status" value="1"/>
</dbReference>